<dbReference type="RefSeq" id="WP_081155667.1">
    <property type="nucleotide sequence ID" value="NZ_LVYD01000113.1"/>
</dbReference>
<organism evidence="1 2">
    <name type="scientific">Niastella vici</name>
    <dbReference type="NCBI Taxonomy" id="1703345"/>
    <lineage>
        <taxon>Bacteria</taxon>
        <taxon>Pseudomonadati</taxon>
        <taxon>Bacteroidota</taxon>
        <taxon>Chitinophagia</taxon>
        <taxon>Chitinophagales</taxon>
        <taxon>Chitinophagaceae</taxon>
        <taxon>Niastella</taxon>
    </lineage>
</organism>
<dbReference type="EMBL" id="LVYD01000113">
    <property type="protein sequence ID" value="OQP57762.1"/>
    <property type="molecule type" value="Genomic_DNA"/>
</dbReference>
<dbReference type="Proteomes" id="UP000192796">
    <property type="component" value="Unassembled WGS sequence"/>
</dbReference>
<dbReference type="STRING" id="1703345.A3860_09045"/>
<gene>
    <name evidence="1" type="ORF">A3860_09045</name>
</gene>
<dbReference type="AlphaFoldDB" id="A0A1V9FHC8"/>
<evidence type="ECO:0000313" key="2">
    <source>
        <dbReference type="Proteomes" id="UP000192796"/>
    </source>
</evidence>
<evidence type="ECO:0000313" key="1">
    <source>
        <dbReference type="EMBL" id="OQP57762.1"/>
    </source>
</evidence>
<keyword evidence="2" id="KW-1185">Reference proteome</keyword>
<reference evidence="1 2" key="1">
    <citation type="submission" date="2016-03" db="EMBL/GenBank/DDBJ databases">
        <title>Niastella vici sp. nov., isolated from farmland soil.</title>
        <authorList>
            <person name="Chen L."/>
            <person name="Wang D."/>
            <person name="Yang S."/>
            <person name="Wang G."/>
        </authorList>
    </citation>
    <scope>NUCLEOTIDE SEQUENCE [LARGE SCALE GENOMIC DNA]</scope>
    <source>
        <strain evidence="1 2">DJ57</strain>
    </source>
</reference>
<sequence>MKKLKLKALELGAKEVLSRDQLKNVFGGSVLDDGGSGQCSTLCVVGSSYKVCNTKVVSGYTQCVCPDGSNSSCH</sequence>
<name>A0A1V9FHC8_9BACT</name>
<comment type="caution">
    <text evidence="1">The sequence shown here is derived from an EMBL/GenBank/DDBJ whole genome shotgun (WGS) entry which is preliminary data.</text>
</comment>
<protein>
    <submittedName>
        <fullName evidence="1">Uncharacterized protein</fullName>
    </submittedName>
</protein>
<accession>A0A1V9FHC8</accession>
<proteinExistence type="predicted"/>